<proteinExistence type="predicted"/>
<dbReference type="EMBL" id="BK014734">
    <property type="protein sequence ID" value="DAD73333.1"/>
    <property type="molecule type" value="Genomic_DNA"/>
</dbReference>
<accession>A0A8S5LTI2</accession>
<evidence type="ECO:0000313" key="1">
    <source>
        <dbReference type="EMBL" id="DAD73333.1"/>
    </source>
</evidence>
<protein>
    <submittedName>
        <fullName evidence="1">Uncharacterized protein</fullName>
    </submittedName>
</protein>
<name>A0A8S5LTI2_9CAUD</name>
<sequence>MECINIRVNNGRVDVTVDGAKLTDVHSVSVDYIKGVPLLFACVADVGEERDERRGPRVLN</sequence>
<organism evidence="1">
    <name type="scientific">Siphoviridae sp. ctOIB27</name>
    <dbReference type="NCBI Taxonomy" id="2826308"/>
    <lineage>
        <taxon>Viruses</taxon>
        <taxon>Duplodnaviria</taxon>
        <taxon>Heunggongvirae</taxon>
        <taxon>Uroviricota</taxon>
        <taxon>Caudoviricetes</taxon>
    </lineage>
</organism>
<reference evidence="1" key="1">
    <citation type="journal article" date="2021" name="Proc. Natl. Acad. Sci. U.S.A.">
        <title>A Catalog of Tens of Thousands of Viruses from Human Metagenomes Reveals Hidden Associations with Chronic Diseases.</title>
        <authorList>
            <person name="Tisza M.J."/>
            <person name="Buck C.B."/>
        </authorList>
    </citation>
    <scope>NUCLEOTIDE SEQUENCE</scope>
    <source>
        <strain evidence="1">CtOIB27</strain>
    </source>
</reference>